<evidence type="ECO:0000313" key="2">
    <source>
        <dbReference type="EMBL" id="TRZ06391.1"/>
    </source>
</evidence>
<reference evidence="2" key="1">
    <citation type="submission" date="2019-04" db="EMBL/GenBank/DDBJ databases">
        <title>Genome assembly of Zosterops borbonicus 15179.</title>
        <authorList>
            <person name="Leroy T."/>
            <person name="Anselmetti Y."/>
            <person name="Tilak M.-K."/>
            <person name="Nabholz B."/>
        </authorList>
    </citation>
    <scope>NUCLEOTIDE SEQUENCE</scope>
    <source>
        <strain evidence="2">HGM_15179</strain>
        <tissue evidence="2">Muscle</tissue>
    </source>
</reference>
<dbReference type="EMBL" id="SWJQ01002560">
    <property type="protein sequence ID" value="TRZ06391.1"/>
    <property type="molecule type" value="Genomic_DNA"/>
</dbReference>
<keyword evidence="3" id="KW-1185">Reference proteome</keyword>
<feature type="compositionally biased region" description="Low complexity" evidence="1">
    <location>
        <begin position="78"/>
        <end position="98"/>
    </location>
</feature>
<organism evidence="2 3">
    <name type="scientific">Zosterops borbonicus</name>
    <dbReference type="NCBI Taxonomy" id="364589"/>
    <lineage>
        <taxon>Eukaryota</taxon>
        <taxon>Metazoa</taxon>
        <taxon>Chordata</taxon>
        <taxon>Craniata</taxon>
        <taxon>Vertebrata</taxon>
        <taxon>Euteleostomi</taxon>
        <taxon>Archelosauria</taxon>
        <taxon>Archosauria</taxon>
        <taxon>Dinosauria</taxon>
        <taxon>Saurischia</taxon>
        <taxon>Theropoda</taxon>
        <taxon>Coelurosauria</taxon>
        <taxon>Aves</taxon>
        <taxon>Neognathae</taxon>
        <taxon>Neoaves</taxon>
        <taxon>Telluraves</taxon>
        <taxon>Australaves</taxon>
        <taxon>Passeriformes</taxon>
        <taxon>Sylvioidea</taxon>
        <taxon>Zosteropidae</taxon>
        <taxon>Zosterops</taxon>
    </lineage>
</organism>
<gene>
    <name evidence="2" type="ORF">HGM15179_020716</name>
</gene>
<dbReference type="AlphaFoldDB" id="A0A8K1D9T8"/>
<feature type="region of interest" description="Disordered" evidence="1">
    <location>
        <begin position="66"/>
        <end position="116"/>
    </location>
</feature>
<dbReference type="Proteomes" id="UP000796761">
    <property type="component" value="Unassembled WGS sequence"/>
</dbReference>
<accession>A0A8K1D9T8</accession>
<comment type="caution">
    <text evidence="2">The sequence shown here is derived from an EMBL/GenBank/DDBJ whole genome shotgun (WGS) entry which is preliminary data.</text>
</comment>
<evidence type="ECO:0000313" key="3">
    <source>
        <dbReference type="Proteomes" id="UP000796761"/>
    </source>
</evidence>
<evidence type="ECO:0000256" key="1">
    <source>
        <dbReference type="SAM" id="MobiDB-lite"/>
    </source>
</evidence>
<proteinExistence type="predicted"/>
<sequence length="133" mass="14826">MAQQLRQTEEQYIKALRLWQCAQEEEKRKVQEKFLERQKAAVLGKVRRLQGKLIQSRRQIQQLRQELNEERENGQMDAGSAAAAAAAAAASASSKEASTPQPENRSTSSSSCSRQETENVCLELLSTSCGFPV</sequence>
<name>A0A8K1D9T8_9PASS</name>
<protein>
    <submittedName>
        <fullName evidence="2">Uncharacterized protein</fullName>
    </submittedName>
</protein>